<evidence type="ECO:0000313" key="3">
    <source>
        <dbReference type="Proteomes" id="UP001147782"/>
    </source>
</evidence>
<dbReference type="AlphaFoldDB" id="A0A9W9RE48"/>
<dbReference type="RefSeq" id="XP_056549787.1">
    <property type="nucleotide sequence ID" value="XM_056703827.1"/>
</dbReference>
<feature type="compositionally biased region" description="Basic and acidic residues" evidence="1">
    <location>
        <begin position="1"/>
        <end position="11"/>
    </location>
</feature>
<name>A0A9W9RE48_9EURO</name>
<feature type="region of interest" description="Disordered" evidence="1">
    <location>
        <begin position="1"/>
        <end position="52"/>
    </location>
</feature>
<dbReference type="EMBL" id="JAPZBS010000009">
    <property type="protein sequence ID" value="KAJ5358501.1"/>
    <property type="molecule type" value="Genomic_DNA"/>
</dbReference>
<evidence type="ECO:0000256" key="1">
    <source>
        <dbReference type="SAM" id="MobiDB-lite"/>
    </source>
</evidence>
<dbReference type="Gene3D" id="3.90.260.10">
    <property type="entry name" value="Transglutaminase-like"/>
    <property type="match status" value="1"/>
</dbReference>
<reference evidence="2" key="1">
    <citation type="submission" date="2022-11" db="EMBL/GenBank/DDBJ databases">
        <authorList>
            <person name="Petersen C."/>
        </authorList>
    </citation>
    <scope>NUCLEOTIDE SEQUENCE</scope>
    <source>
        <strain evidence="2">IBT 29864</strain>
    </source>
</reference>
<gene>
    <name evidence="2" type="ORF">N7496_010914</name>
</gene>
<dbReference type="OrthoDB" id="300780at2759"/>
<reference evidence="2" key="2">
    <citation type="journal article" date="2023" name="IMA Fungus">
        <title>Comparative genomic study of the Penicillium genus elucidates a diverse pangenome and 15 lateral gene transfer events.</title>
        <authorList>
            <person name="Petersen C."/>
            <person name="Sorensen T."/>
            <person name="Nielsen M.R."/>
            <person name="Sondergaard T.E."/>
            <person name="Sorensen J.L."/>
            <person name="Fitzpatrick D.A."/>
            <person name="Frisvad J.C."/>
            <person name="Nielsen K.L."/>
        </authorList>
    </citation>
    <scope>NUCLEOTIDE SEQUENCE</scope>
    <source>
        <strain evidence="2">IBT 29864</strain>
    </source>
</reference>
<protein>
    <submittedName>
        <fullName evidence="2">Uncharacterized protein</fullName>
    </submittedName>
</protein>
<feature type="compositionally biased region" description="Acidic residues" evidence="1">
    <location>
        <begin position="42"/>
        <end position="52"/>
    </location>
</feature>
<dbReference type="Proteomes" id="UP001147782">
    <property type="component" value="Unassembled WGS sequence"/>
</dbReference>
<dbReference type="GeneID" id="81443006"/>
<keyword evidence="3" id="KW-1185">Reference proteome</keyword>
<sequence>MAPGDRVHWDGSKVWGLGSPCKRQRCIDEGDLETPQGLGPADSDDKEEEDVDWEDAINTNTTSATTPIVAGPQLELQDLELILDKNEVFVHVSDLLDGKKGPSKIERQIRILSHCMHVQCLIFHNAIRNAWVNDKKVYETLMLESATLKKKQRLS</sequence>
<accession>A0A9W9RE48</accession>
<evidence type="ECO:0000313" key="2">
    <source>
        <dbReference type="EMBL" id="KAJ5358501.1"/>
    </source>
</evidence>
<comment type="caution">
    <text evidence="2">The sequence shown here is derived from an EMBL/GenBank/DDBJ whole genome shotgun (WGS) entry which is preliminary data.</text>
</comment>
<proteinExistence type="predicted"/>
<organism evidence="2 3">
    <name type="scientific">Penicillium cataractarum</name>
    <dbReference type="NCBI Taxonomy" id="2100454"/>
    <lineage>
        <taxon>Eukaryota</taxon>
        <taxon>Fungi</taxon>
        <taxon>Dikarya</taxon>
        <taxon>Ascomycota</taxon>
        <taxon>Pezizomycotina</taxon>
        <taxon>Eurotiomycetes</taxon>
        <taxon>Eurotiomycetidae</taxon>
        <taxon>Eurotiales</taxon>
        <taxon>Aspergillaceae</taxon>
        <taxon>Penicillium</taxon>
    </lineage>
</organism>
<dbReference type="InterPro" id="IPR036985">
    <property type="entry name" value="Transglutaminase-like_sf"/>
</dbReference>